<dbReference type="Gene3D" id="2.40.50.140">
    <property type="entry name" value="Nucleic acid-binding proteins"/>
    <property type="match status" value="1"/>
</dbReference>
<proteinExistence type="inferred from homology"/>
<dbReference type="InterPro" id="IPR017871">
    <property type="entry name" value="ABC_transporter-like_CS"/>
</dbReference>
<name>A0ABV2DGP9_9HYPH</name>
<feature type="domain" description="ABC transporter" evidence="5">
    <location>
        <begin position="39"/>
        <end position="269"/>
    </location>
</feature>
<dbReference type="PROSITE" id="PS50893">
    <property type="entry name" value="ABC_TRANSPORTER_2"/>
    <property type="match status" value="1"/>
</dbReference>
<evidence type="ECO:0000259" key="5">
    <source>
        <dbReference type="PROSITE" id="PS50893"/>
    </source>
</evidence>
<evidence type="ECO:0000256" key="1">
    <source>
        <dbReference type="ARBA" id="ARBA00005417"/>
    </source>
</evidence>
<dbReference type="PROSITE" id="PS00211">
    <property type="entry name" value="ABC_TRANSPORTER_1"/>
    <property type="match status" value="1"/>
</dbReference>
<reference evidence="6 7" key="1">
    <citation type="submission" date="2024-06" db="EMBL/GenBank/DDBJ databases">
        <authorList>
            <person name="Kim D.-U."/>
        </authorList>
    </citation>
    <scope>NUCLEOTIDE SEQUENCE [LARGE SCALE GENOMIC DNA]</scope>
    <source>
        <strain evidence="6 7">KACC15460</strain>
    </source>
</reference>
<organism evidence="6 7">
    <name type="scientific">Mesorhizobium shangrilense</name>
    <dbReference type="NCBI Taxonomy" id="460060"/>
    <lineage>
        <taxon>Bacteria</taxon>
        <taxon>Pseudomonadati</taxon>
        <taxon>Pseudomonadota</taxon>
        <taxon>Alphaproteobacteria</taxon>
        <taxon>Hyphomicrobiales</taxon>
        <taxon>Phyllobacteriaceae</taxon>
        <taxon>Mesorhizobium</taxon>
    </lineage>
</organism>
<dbReference type="GO" id="GO:0005524">
    <property type="term" value="F:ATP binding"/>
    <property type="evidence" value="ECO:0007669"/>
    <property type="project" value="UniProtKB-KW"/>
</dbReference>
<evidence type="ECO:0000256" key="3">
    <source>
        <dbReference type="ARBA" id="ARBA00022741"/>
    </source>
</evidence>
<evidence type="ECO:0000313" key="7">
    <source>
        <dbReference type="Proteomes" id="UP001548832"/>
    </source>
</evidence>
<protein>
    <submittedName>
        <fullName evidence="6">ABC transporter ATP-binding protein</fullName>
    </submittedName>
</protein>
<dbReference type="SMART" id="SM00382">
    <property type="entry name" value="AAA"/>
    <property type="match status" value="1"/>
</dbReference>
<dbReference type="InterPro" id="IPR003593">
    <property type="entry name" value="AAA+_ATPase"/>
</dbReference>
<dbReference type="InterPro" id="IPR008995">
    <property type="entry name" value="Mo/tungstate-bd_C_term_dom"/>
</dbReference>
<dbReference type="InterPro" id="IPR050093">
    <property type="entry name" value="ABC_SmlMolc_Importer"/>
</dbReference>
<dbReference type="Gene3D" id="2.40.50.100">
    <property type="match status" value="1"/>
</dbReference>
<evidence type="ECO:0000256" key="2">
    <source>
        <dbReference type="ARBA" id="ARBA00022448"/>
    </source>
</evidence>
<keyword evidence="2" id="KW-0813">Transport</keyword>
<dbReference type="Proteomes" id="UP001548832">
    <property type="component" value="Unassembled WGS sequence"/>
</dbReference>
<dbReference type="InterPro" id="IPR013611">
    <property type="entry name" value="Transp-assoc_OB_typ2"/>
</dbReference>
<dbReference type="Gene3D" id="3.40.50.300">
    <property type="entry name" value="P-loop containing nucleotide triphosphate hydrolases"/>
    <property type="match status" value="1"/>
</dbReference>
<dbReference type="RefSeq" id="WP_354461179.1">
    <property type="nucleotide sequence ID" value="NZ_JBEWSZ010000001.1"/>
</dbReference>
<keyword evidence="3" id="KW-0547">Nucleotide-binding</keyword>
<dbReference type="InterPro" id="IPR027417">
    <property type="entry name" value="P-loop_NTPase"/>
</dbReference>
<sequence>MTDSQDLSEAPRPAMAGVAKAGAGEAQSGKAAGMGQPAVEFRNIDIAYGKFVAVRDFSLSITKGSFVTLLGPSGCGKTTILRSIAGLVDISGGQIMIGGRRVDDVPIYKRNIGLVFQSYALFPHKTVFDNVAFGLKYRNVPKPEITRRVSQALAMVRLPGSEKKLPSQLSGGQQQRIALARAIVFEPQVLLLDEPLSALDANMREEMRVEIKKIQKETGITAIFVTHDQEEALSMSDRIVVMNRGAMEQIGTPEEVYETPATAFVADFLGKANMLAGTASVSAGQTVVTLDAGPTINVISPRPIAPGSKVTVVVRPQKLSVGTTAGNRLSGRVISSSYLGGSAIYEIAIGGRTSIRANAPINGQIIREGETIDVGFDPQGCVLLDEAGQRIS</sequence>
<accession>A0ABV2DGP9</accession>
<dbReference type="Pfam" id="PF00005">
    <property type="entry name" value="ABC_tran"/>
    <property type="match status" value="1"/>
</dbReference>
<keyword evidence="7" id="KW-1185">Reference proteome</keyword>
<dbReference type="EMBL" id="JBEWSZ010000001">
    <property type="protein sequence ID" value="MET2829221.1"/>
    <property type="molecule type" value="Genomic_DNA"/>
</dbReference>
<keyword evidence="4 6" id="KW-0067">ATP-binding</keyword>
<dbReference type="InterPro" id="IPR003439">
    <property type="entry name" value="ABC_transporter-like_ATP-bd"/>
</dbReference>
<gene>
    <name evidence="6" type="ORF">ABVQ20_19760</name>
</gene>
<comment type="similarity">
    <text evidence="1">Belongs to the ABC transporter superfamily.</text>
</comment>
<evidence type="ECO:0000256" key="4">
    <source>
        <dbReference type="ARBA" id="ARBA00022840"/>
    </source>
</evidence>
<evidence type="ECO:0000313" key="6">
    <source>
        <dbReference type="EMBL" id="MET2829221.1"/>
    </source>
</evidence>
<dbReference type="SUPFAM" id="SSF50331">
    <property type="entry name" value="MOP-like"/>
    <property type="match status" value="1"/>
</dbReference>
<dbReference type="InterPro" id="IPR012340">
    <property type="entry name" value="NA-bd_OB-fold"/>
</dbReference>
<dbReference type="SUPFAM" id="SSF52540">
    <property type="entry name" value="P-loop containing nucleoside triphosphate hydrolases"/>
    <property type="match status" value="1"/>
</dbReference>
<comment type="caution">
    <text evidence="6">The sequence shown here is derived from an EMBL/GenBank/DDBJ whole genome shotgun (WGS) entry which is preliminary data.</text>
</comment>
<dbReference type="Pfam" id="PF08402">
    <property type="entry name" value="TOBE_2"/>
    <property type="match status" value="1"/>
</dbReference>
<dbReference type="PANTHER" id="PTHR42781:SF4">
    <property type="entry name" value="SPERMIDINE_PUTRESCINE IMPORT ATP-BINDING PROTEIN POTA"/>
    <property type="match status" value="1"/>
</dbReference>
<dbReference type="PANTHER" id="PTHR42781">
    <property type="entry name" value="SPERMIDINE/PUTRESCINE IMPORT ATP-BINDING PROTEIN POTA"/>
    <property type="match status" value="1"/>
</dbReference>